<feature type="region of interest" description="Disordered" evidence="1">
    <location>
        <begin position="21"/>
        <end position="54"/>
    </location>
</feature>
<evidence type="ECO:0000313" key="2">
    <source>
        <dbReference type="EMBL" id="SFK70655.1"/>
    </source>
</evidence>
<feature type="compositionally biased region" description="Pro residues" evidence="1">
    <location>
        <begin position="42"/>
        <end position="52"/>
    </location>
</feature>
<sequence length="493" mass="53102">MNRRRYLKLFAATATVGVLAGCSQTPERPETVTSTPEEKPVTPTPDEGPTPDEPVIRYGIEFKTVLNAVEDLGMDPNGNEPIDDAFLSFLENRRNTLLEFPPGTYRFDESHEVETVSSLGIRGLGRDRGAVVFTTPAREGRRFVNIREGGVGFLLENVTFDHGPGNGSIGNVLRLDDKLRVQNVEHIGFNPTTQNGALDNLSPQILSKGGLAVVDNYVRTGPTHIVSHGHLDGTSNAGCIWLGEDHVGTLRIRNSHFANTGTNSIYCSRAVGRVEIRNCRFENNNQASLRIGGKGSLVKNCTFFLDTDNAHPDNVGEYINPNAIVWETGNRGLSGGVIDGCSFVYNSAPNKTIAAIWADGSAGAFTVKNSRFSINVPGVQAIRIDDPENPRLGKTAAKPWGVTLTNLVIEGSNAGVVPMIEINGRPNSALDGCCISVSDAKNVVKLVQSPGSSLQNINVTGTGEWLAAQQGEFVAQDISYERLCQLDPTSMSE</sequence>
<dbReference type="EMBL" id="FOTC01000001">
    <property type="protein sequence ID" value="SFK70655.1"/>
    <property type="molecule type" value="Genomic_DNA"/>
</dbReference>
<dbReference type="AlphaFoldDB" id="A0A1I4BPP4"/>
<organism evidence="2 3">
    <name type="scientific">Halogranum rubrum</name>
    <dbReference type="NCBI Taxonomy" id="553466"/>
    <lineage>
        <taxon>Archaea</taxon>
        <taxon>Methanobacteriati</taxon>
        <taxon>Methanobacteriota</taxon>
        <taxon>Stenosarchaea group</taxon>
        <taxon>Halobacteria</taxon>
        <taxon>Halobacteriales</taxon>
        <taxon>Haloferacaceae</taxon>
    </lineage>
</organism>
<evidence type="ECO:0000256" key="1">
    <source>
        <dbReference type="SAM" id="MobiDB-lite"/>
    </source>
</evidence>
<protein>
    <submittedName>
        <fullName evidence="2">Right handed beta helix region</fullName>
    </submittedName>
</protein>
<dbReference type="PROSITE" id="PS51257">
    <property type="entry name" value="PROKAR_LIPOPROTEIN"/>
    <property type="match status" value="1"/>
</dbReference>
<evidence type="ECO:0000313" key="3">
    <source>
        <dbReference type="Proteomes" id="UP000199607"/>
    </source>
</evidence>
<dbReference type="InterPro" id="IPR006626">
    <property type="entry name" value="PbH1"/>
</dbReference>
<feature type="compositionally biased region" description="Polar residues" evidence="1">
    <location>
        <begin position="22"/>
        <end position="35"/>
    </location>
</feature>
<proteinExistence type="predicted"/>
<keyword evidence="3" id="KW-1185">Reference proteome</keyword>
<dbReference type="SUPFAM" id="SSF51126">
    <property type="entry name" value="Pectin lyase-like"/>
    <property type="match status" value="1"/>
</dbReference>
<dbReference type="Proteomes" id="UP000199607">
    <property type="component" value="Unassembled WGS sequence"/>
</dbReference>
<gene>
    <name evidence="2" type="ORF">SAMN04487950_0691</name>
</gene>
<dbReference type="InterPro" id="IPR011050">
    <property type="entry name" value="Pectin_lyase_fold/virulence"/>
</dbReference>
<dbReference type="Gene3D" id="2.160.20.10">
    <property type="entry name" value="Single-stranded right-handed beta-helix, Pectin lyase-like"/>
    <property type="match status" value="1"/>
</dbReference>
<reference evidence="3" key="1">
    <citation type="submission" date="2016-10" db="EMBL/GenBank/DDBJ databases">
        <authorList>
            <person name="Varghese N."/>
            <person name="Submissions S."/>
        </authorList>
    </citation>
    <scope>NUCLEOTIDE SEQUENCE [LARGE SCALE GENOMIC DNA]</scope>
    <source>
        <strain evidence="3">CGMCC 1.7738</strain>
    </source>
</reference>
<dbReference type="SMART" id="SM00710">
    <property type="entry name" value="PbH1"/>
    <property type="match status" value="4"/>
</dbReference>
<dbReference type="InterPro" id="IPR012334">
    <property type="entry name" value="Pectin_lyas_fold"/>
</dbReference>
<dbReference type="STRING" id="553466.SAMN04487950_0691"/>
<accession>A0A1I4BPP4</accession>
<name>A0A1I4BPP4_9EURY</name>